<dbReference type="GO" id="GO:0005886">
    <property type="term" value="C:plasma membrane"/>
    <property type="evidence" value="ECO:0007669"/>
    <property type="project" value="TreeGrafter"/>
</dbReference>
<dbReference type="EMBL" id="CP002481">
    <property type="protein sequence ID" value="ADW71068.1"/>
    <property type="molecule type" value="Genomic_DNA"/>
</dbReference>
<evidence type="ECO:0000256" key="11">
    <source>
        <dbReference type="SAM" id="Phobius"/>
    </source>
</evidence>
<dbReference type="CDD" id="cd00082">
    <property type="entry name" value="HisKA"/>
    <property type="match status" value="1"/>
</dbReference>
<dbReference type="InterPro" id="IPR036097">
    <property type="entry name" value="HisK_dim/P_sf"/>
</dbReference>
<keyword evidence="14" id="KW-0614">Plasmid</keyword>
<evidence type="ECO:0000256" key="6">
    <source>
        <dbReference type="ARBA" id="ARBA00022692"/>
    </source>
</evidence>
<organism evidence="15">
    <name type="scientific">Granulicella tundricola (strain ATCC BAA-1859 / DSM 23138 / MP5ACTX9)</name>
    <dbReference type="NCBI Taxonomy" id="1198114"/>
    <lineage>
        <taxon>Bacteria</taxon>
        <taxon>Pseudomonadati</taxon>
        <taxon>Acidobacteriota</taxon>
        <taxon>Terriglobia</taxon>
        <taxon>Terriglobales</taxon>
        <taxon>Acidobacteriaceae</taxon>
        <taxon>Granulicella</taxon>
    </lineage>
</organism>
<dbReference type="PANTHER" id="PTHR45436:SF15">
    <property type="entry name" value="SENSOR HISTIDINE KINASE CUSS"/>
    <property type="match status" value="1"/>
</dbReference>
<dbReference type="Gene3D" id="1.10.287.130">
    <property type="match status" value="1"/>
</dbReference>
<feature type="domain" description="Histidine kinase" evidence="12">
    <location>
        <begin position="236"/>
        <end position="447"/>
    </location>
</feature>
<dbReference type="InterPro" id="IPR036890">
    <property type="entry name" value="HATPase_C_sf"/>
</dbReference>
<feature type="domain" description="HAMP" evidence="13">
    <location>
        <begin position="173"/>
        <end position="228"/>
    </location>
</feature>
<dbReference type="EC" id="2.7.13.3" evidence="3"/>
<keyword evidence="15" id="KW-1185">Reference proteome</keyword>
<dbReference type="InterPro" id="IPR005467">
    <property type="entry name" value="His_kinase_dom"/>
</dbReference>
<dbReference type="SUPFAM" id="SSF55874">
    <property type="entry name" value="ATPase domain of HSP90 chaperone/DNA topoisomerase II/histidine kinase"/>
    <property type="match status" value="1"/>
</dbReference>
<evidence type="ECO:0000313" key="14">
    <source>
        <dbReference type="EMBL" id="ADW71068.1"/>
    </source>
</evidence>
<keyword evidence="6 11" id="KW-0812">Transmembrane</keyword>
<keyword evidence="10 11" id="KW-0472">Membrane</keyword>
<dbReference type="Gene3D" id="3.30.565.10">
    <property type="entry name" value="Histidine kinase-like ATPase, C-terminal domain"/>
    <property type="match status" value="1"/>
</dbReference>
<dbReference type="SMART" id="SM00304">
    <property type="entry name" value="HAMP"/>
    <property type="match status" value="1"/>
</dbReference>
<comment type="subcellular location">
    <subcellularLocation>
        <location evidence="2">Membrane</location>
        <topology evidence="2">Multi-pass membrane protein</topology>
    </subcellularLocation>
</comment>
<dbReference type="Pfam" id="PF02518">
    <property type="entry name" value="HATPase_c"/>
    <property type="match status" value="1"/>
</dbReference>
<dbReference type="SMART" id="SM00387">
    <property type="entry name" value="HATPase_c"/>
    <property type="match status" value="1"/>
</dbReference>
<evidence type="ECO:0000256" key="3">
    <source>
        <dbReference type="ARBA" id="ARBA00012438"/>
    </source>
</evidence>
<feature type="transmembrane region" description="Helical" evidence="11">
    <location>
        <begin position="9"/>
        <end position="33"/>
    </location>
</feature>
<evidence type="ECO:0000256" key="4">
    <source>
        <dbReference type="ARBA" id="ARBA00022553"/>
    </source>
</evidence>
<keyword evidence="8 11" id="KW-1133">Transmembrane helix</keyword>
<dbReference type="OrthoDB" id="9813151at2"/>
<evidence type="ECO:0000313" key="15">
    <source>
        <dbReference type="Proteomes" id="UP000000343"/>
    </source>
</evidence>
<keyword evidence="5" id="KW-0808">Transferase</keyword>
<dbReference type="InterPro" id="IPR003594">
    <property type="entry name" value="HATPase_dom"/>
</dbReference>
<dbReference type="RefSeq" id="WP_013572978.1">
    <property type="nucleotide sequence ID" value="NC_015057.1"/>
</dbReference>
<comment type="catalytic activity">
    <reaction evidence="1">
        <text>ATP + protein L-histidine = ADP + protein N-phospho-L-histidine.</text>
        <dbReference type="EC" id="2.7.13.3"/>
    </reaction>
</comment>
<proteinExistence type="predicted"/>
<keyword evidence="4" id="KW-0597">Phosphoprotein</keyword>
<dbReference type="Gene3D" id="1.10.8.500">
    <property type="entry name" value="HAMP domain in histidine kinase"/>
    <property type="match status" value="1"/>
</dbReference>
<dbReference type="SUPFAM" id="SSF47384">
    <property type="entry name" value="Homodimeric domain of signal transducing histidine kinase"/>
    <property type="match status" value="1"/>
</dbReference>
<dbReference type="PROSITE" id="PS50885">
    <property type="entry name" value="HAMP"/>
    <property type="match status" value="1"/>
</dbReference>
<evidence type="ECO:0000256" key="5">
    <source>
        <dbReference type="ARBA" id="ARBA00022679"/>
    </source>
</evidence>
<dbReference type="CDD" id="cd06225">
    <property type="entry name" value="HAMP"/>
    <property type="match status" value="1"/>
</dbReference>
<dbReference type="InterPro" id="IPR004358">
    <property type="entry name" value="Sig_transdc_His_kin-like_C"/>
</dbReference>
<dbReference type="InterPro" id="IPR003660">
    <property type="entry name" value="HAMP_dom"/>
</dbReference>
<evidence type="ECO:0000256" key="7">
    <source>
        <dbReference type="ARBA" id="ARBA00022777"/>
    </source>
</evidence>
<keyword evidence="9" id="KW-0902">Two-component regulatory system</keyword>
<dbReference type="Pfam" id="PF00672">
    <property type="entry name" value="HAMP"/>
    <property type="match status" value="1"/>
</dbReference>
<dbReference type="GO" id="GO:0000155">
    <property type="term" value="F:phosphorelay sensor kinase activity"/>
    <property type="evidence" value="ECO:0007669"/>
    <property type="project" value="InterPro"/>
</dbReference>
<geneLocation type="plasmid" evidence="14 15">
    <name>pACIX901</name>
</geneLocation>
<evidence type="ECO:0000256" key="2">
    <source>
        <dbReference type="ARBA" id="ARBA00004141"/>
    </source>
</evidence>
<protein>
    <recommendedName>
        <fullName evidence="3">histidine kinase</fullName>
        <ecNumber evidence="3">2.7.13.3</ecNumber>
    </recommendedName>
</protein>
<evidence type="ECO:0000256" key="8">
    <source>
        <dbReference type="ARBA" id="ARBA00022989"/>
    </source>
</evidence>
<reference evidence="15" key="1">
    <citation type="submission" date="2011-01" db="EMBL/GenBank/DDBJ databases">
        <title>Complete sequence of plasmid1 of Acidobacterium sp. MP5ACTX9.</title>
        <authorList>
            <consortium name="US DOE Joint Genome Institute"/>
            <person name="Lucas S."/>
            <person name="Copeland A."/>
            <person name="Lapidus A."/>
            <person name="Cheng J.-F."/>
            <person name="Goodwin L."/>
            <person name="Pitluck S."/>
            <person name="Teshima H."/>
            <person name="Detter J.C."/>
            <person name="Han C."/>
            <person name="Tapia R."/>
            <person name="Land M."/>
            <person name="Hauser L."/>
            <person name="Kyrpides N."/>
            <person name="Ivanova N."/>
            <person name="Ovchinnikova G."/>
            <person name="Pagani I."/>
            <person name="Rawat S.R."/>
            <person name="Mannisto M."/>
            <person name="Haggblom M.M."/>
            <person name="Woyke T."/>
        </authorList>
    </citation>
    <scope>NUCLEOTIDE SEQUENCE [LARGE SCALE GENOMIC DNA]</scope>
    <source>
        <strain evidence="15">MP5ACTX9</strain>
        <plasmid evidence="15">Plasmid pACIX901</plasmid>
    </source>
</reference>
<accession>E8X6I4</accession>
<dbReference type="SUPFAM" id="SSF158472">
    <property type="entry name" value="HAMP domain-like"/>
    <property type="match status" value="1"/>
</dbReference>
<evidence type="ECO:0000259" key="13">
    <source>
        <dbReference type="PROSITE" id="PS50885"/>
    </source>
</evidence>
<dbReference type="PROSITE" id="PS50109">
    <property type="entry name" value="HIS_KIN"/>
    <property type="match status" value="1"/>
</dbReference>
<dbReference type="PRINTS" id="PR00344">
    <property type="entry name" value="BCTRLSENSOR"/>
</dbReference>
<dbReference type="Proteomes" id="UP000000343">
    <property type="component" value="Plasmid pACIX901"/>
</dbReference>
<keyword evidence="7 14" id="KW-0418">Kinase</keyword>
<dbReference type="HOGENOM" id="CLU_000445_89_27_0"/>
<evidence type="ECO:0000259" key="12">
    <source>
        <dbReference type="PROSITE" id="PS50109"/>
    </source>
</evidence>
<name>E8X6I4_GRATM</name>
<evidence type="ECO:0000256" key="1">
    <source>
        <dbReference type="ARBA" id="ARBA00000085"/>
    </source>
</evidence>
<dbReference type="Pfam" id="PF00512">
    <property type="entry name" value="HisKA"/>
    <property type="match status" value="1"/>
</dbReference>
<gene>
    <name evidence="14" type="ordered locus">AciX9_4300</name>
</gene>
<dbReference type="SMART" id="SM00388">
    <property type="entry name" value="HisKA"/>
    <property type="match status" value="1"/>
</dbReference>
<dbReference type="InterPro" id="IPR003661">
    <property type="entry name" value="HisK_dim/P_dom"/>
</dbReference>
<dbReference type="KEGG" id="acm:AciX9_4300"/>
<dbReference type="PANTHER" id="PTHR45436">
    <property type="entry name" value="SENSOR HISTIDINE KINASE YKOH"/>
    <property type="match status" value="1"/>
</dbReference>
<dbReference type="InterPro" id="IPR050428">
    <property type="entry name" value="TCS_sensor_his_kinase"/>
</dbReference>
<dbReference type="AlphaFoldDB" id="E8X6I4"/>
<evidence type="ECO:0000256" key="10">
    <source>
        <dbReference type="ARBA" id="ARBA00023136"/>
    </source>
</evidence>
<sequence length="458" mass="50277">MRQSLYAKIFLWFCATVVVTLIVTLASAAFLGAQPFGRRWMAMTQDLYAHTAVDFYLTSGDVGLQHYLDTLAHSSTIQGQLLDEAGHDVLGRTPSPEAANVLAQSNRTGQSAVRLGRVWSAASPVSGSGRHFTFVMVVHPERNPFDGTFARSMLPRIALGFLLVALCCLLLARHITRPILVLERAASDLAAGSLTVRALPQIAGRQDELARMASAFDHMAERIQTLIQTQQEMLGHISHELRSPLTRIGVSLELLRRGENESFDQMQLDLDRLNQMIGEILELTRMDLQQGVRIASEPVDLRAMLQAIAKDAAFEARERNQRIDCTIDTPCIVMGDQPLLRSCCENIVRNALLYTPPGTAIGIALRCLSNQAEISIEDEGDGVPPEALSHLFEMFYRVGILSHRHPEGTGFGLAIAKRIVVMHHGTITAAHMQPHGLAIRITLPAVSSRTASSRTVLS</sequence>
<evidence type="ECO:0000256" key="9">
    <source>
        <dbReference type="ARBA" id="ARBA00023012"/>
    </source>
</evidence>